<feature type="region of interest" description="Disordered" evidence="16">
    <location>
        <begin position="273"/>
        <end position="294"/>
    </location>
</feature>
<feature type="transmembrane region" description="Helical" evidence="17">
    <location>
        <begin position="113"/>
        <end position="132"/>
    </location>
</feature>
<protein>
    <recommendedName>
        <fullName evidence="5">CDP-diacylglycerol--serine O-phosphatidyltransferase</fullName>
        <ecNumber evidence="4">2.7.8.8</ecNumber>
    </recommendedName>
    <alternativeName>
        <fullName evidence="14">Phosphatidylserine synthase</fullName>
    </alternativeName>
</protein>
<keyword evidence="13" id="KW-1208">Phospholipid metabolism</keyword>
<evidence type="ECO:0000256" key="1">
    <source>
        <dbReference type="ARBA" id="ARBA00000287"/>
    </source>
</evidence>
<evidence type="ECO:0000256" key="8">
    <source>
        <dbReference type="ARBA" id="ARBA00022692"/>
    </source>
</evidence>
<dbReference type="STRING" id="1207063.P24_11130"/>
<dbReference type="PANTHER" id="PTHR14269:SF61">
    <property type="entry name" value="CDP-DIACYLGLYCEROL--SERINE O-PHOSPHATIDYLTRANSFERASE"/>
    <property type="match status" value="1"/>
</dbReference>
<feature type="transmembrane region" description="Helical" evidence="17">
    <location>
        <begin position="21"/>
        <end position="46"/>
    </location>
</feature>
<evidence type="ECO:0000256" key="11">
    <source>
        <dbReference type="ARBA" id="ARBA00023136"/>
    </source>
</evidence>
<dbReference type="InterPro" id="IPR000462">
    <property type="entry name" value="CDP-OH_P_trans"/>
</dbReference>
<dbReference type="AlphaFoldDB" id="K2JXL3"/>
<dbReference type="GO" id="GO:0016020">
    <property type="term" value="C:membrane"/>
    <property type="evidence" value="ECO:0007669"/>
    <property type="project" value="InterPro"/>
</dbReference>
<dbReference type="InterPro" id="IPR043130">
    <property type="entry name" value="CDP-OH_PTrfase_TM_dom"/>
</dbReference>
<evidence type="ECO:0000256" key="3">
    <source>
        <dbReference type="ARBA" id="ARBA00010441"/>
    </source>
</evidence>
<dbReference type="GO" id="GO:0012505">
    <property type="term" value="C:endomembrane system"/>
    <property type="evidence" value="ECO:0007669"/>
    <property type="project" value="UniProtKB-SubCell"/>
</dbReference>
<name>K2JXL3_9PROT</name>
<dbReference type="NCBIfam" id="TIGR00473">
    <property type="entry name" value="pssA"/>
    <property type="match status" value="1"/>
</dbReference>
<comment type="catalytic activity">
    <reaction evidence="1">
        <text>a CDP-1,2-diacyl-sn-glycerol + L-serine = a 1,2-diacyl-sn-glycero-3-phospho-L-serine + CMP + H(+)</text>
        <dbReference type="Rhea" id="RHEA:16913"/>
        <dbReference type="ChEBI" id="CHEBI:15378"/>
        <dbReference type="ChEBI" id="CHEBI:33384"/>
        <dbReference type="ChEBI" id="CHEBI:57262"/>
        <dbReference type="ChEBI" id="CHEBI:58332"/>
        <dbReference type="ChEBI" id="CHEBI:60377"/>
        <dbReference type="EC" id="2.7.8.8"/>
    </reaction>
</comment>
<keyword evidence="8 17" id="KW-0812">Transmembrane</keyword>
<evidence type="ECO:0000256" key="2">
    <source>
        <dbReference type="ARBA" id="ARBA00004127"/>
    </source>
</evidence>
<dbReference type="PROSITE" id="PS00379">
    <property type="entry name" value="CDP_ALCOHOL_P_TRANSF"/>
    <property type="match status" value="1"/>
</dbReference>
<dbReference type="Gene3D" id="1.20.120.1760">
    <property type="match status" value="1"/>
</dbReference>
<dbReference type="GO" id="GO:0003882">
    <property type="term" value="F:CDP-diacylglycerol-serine O-phosphatidyltransferase activity"/>
    <property type="evidence" value="ECO:0007669"/>
    <property type="project" value="UniProtKB-EC"/>
</dbReference>
<dbReference type="PATRIC" id="fig|1207063.3.peg.2252"/>
<evidence type="ECO:0000256" key="12">
    <source>
        <dbReference type="ARBA" id="ARBA00023209"/>
    </source>
</evidence>
<keyword evidence="7 15" id="KW-0808">Transferase</keyword>
<dbReference type="InterPro" id="IPR004533">
    <property type="entry name" value="CDP-diaglyc--ser_O-PTrfase"/>
</dbReference>
<dbReference type="InterPro" id="IPR048254">
    <property type="entry name" value="CDP_ALCOHOL_P_TRANSF_CS"/>
</dbReference>
<keyword evidence="10" id="KW-0443">Lipid metabolism</keyword>
<gene>
    <name evidence="19" type="ORF">P24_11130</name>
</gene>
<evidence type="ECO:0000256" key="5">
    <source>
        <dbReference type="ARBA" id="ARBA00017171"/>
    </source>
</evidence>
<feature type="transmembrane region" description="Helical" evidence="17">
    <location>
        <begin position="180"/>
        <end position="200"/>
    </location>
</feature>
<evidence type="ECO:0000256" key="13">
    <source>
        <dbReference type="ARBA" id="ARBA00023264"/>
    </source>
</evidence>
<feature type="domain" description="CDP-alcohol phosphatidyltransferase C-terminal" evidence="18">
    <location>
        <begin position="213"/>
        <end position="248"/>
    </location>
</feature>
<organism evidence="19 20">
    <name type="scientific">Oceanibaculum indicum P24</name>
    <dbReference type="NCBI Taxonomy" id="1207063"/>
    <lineage>
        <taxon>Bacteria</taxon>
        <taxon>Pseudomonadati</taxon>
        <taxon>Pseudomonadota</taxon>
        <taxon>Alphaproteobacteria</taxon>
        <taxon>Rhodospirillales</taxon>
        <taxon>Oceanibaculaceae</taxon>
        <taxon>Oceanibaculum</taxon>
    </lineage>
</organism>
<feature type="transmembrane region" description="Helical" evidence="17">
    <location>
        <begin position="212"/>
        <end position="229"/>
    </location>
</feature>
<comment type="similarity">
    <text evidence="3 15">Belongs to the CDP-alcohol phosphatidyltransferase class-I family.</text>
</comment>
<dbReference type="EC" id="2.7.8.8" evidence="4"/>
<feature type="transmembrane region" description="Helical" evidence="17">
    <location>
        <begin position="144"/>
        <end position="168"/>
    </location>
</feature>
<keyword evidence="12" id="KW-0594">Phospholipid biosynthesis</keyword>
<comment type="subcellular location">
    <subcellularLocation>
        <location evidence="2">Endomembrane system</location>
        <topology evidence="2">Multi-pass membrane protein</topology>
    </subcellularLocation>
</comment>
<dbReference type="RefSeq" id="WP_008944832.1">
    <property type="nucleotide sequence ID" value="NZ_AMRL01000013.1"/>
</dbReference>
<dbReference type="InterPro" id="IPR012616">
    <property type="entry name" value="CDP-OH_P_trans_C"/>
</dbReference>
<evidence type="ECO:0000256" key="6">
    <source>
        <dbReference type="ARBA" id="ARBA00022516"/>
    </source>
</evidence>
<dbReference type="GO" id="GO:0008654">
    <property type="term" value="P:phospholipid biosynthetic process"/>
    <property type="evidence" value="ECO:0007669"/>
    <property type="project" value="UniProtKB-KW"/>
</dbReference>
<accession>K2JXL3</accession>
<keyword evidence="9 17" id="KW-1133">Transmembrane helix</keyword>
<dbReference type="Proteomes" id="UP000006746">
    <property type="component" value="Unassembled WGS sequence"/>
</dbReference>
<comment type="caution">
    <text evidence="19">The sequence shown here is derived from an EMBL/GenBank/DDBJ whole genome shotgun (WGS) entry which is preliminary data.</text>
</comment>
<sequence length="294" mass="31414">MVGLRQKSGFRRHRRAPRLKGLSINRLIPNILTVLALCAGLTAIRFALNGEWQQAVIAIFAAAILDGLDGRMARLLKATSKFGAELDSLSDFISFGVAPAVVLYMWGMSGVAGFGWAVVLFFATCAALRLARFNTTLGDPELPAYAYNYFSGVPAPAGAGLALLPMILSFDLGYDTVLKHPALVIAWVFFIGLLMVSAIPTFSGKKARIPQGLVIPMLIVVGLLVAALVNAPWRTLSGLGLLYLLCIPFSVRSYRRLKAEAEQMVAQHEADIAASGDAVPESGNDQSGEPRPGA</sequence>
<dbReference type="eggNOG" id="COG1183">
    <property type="taxonomic scope" value="Bacteria"/>
</dbReference>
<evidence type="ECO:0000313" key="20">
    <source>
        <dbReference type="Proteomes" id="UP000006746"/>
    </source>
</evidence>
<evidence type="ECO:0000256" key="10">
    <source>
        <dbReference type="ARBA" id="ARBA00023098"/>
    </source>
</evidence>
<evidence type="ECO:0000259" key="18">
    <source>
        <dbReference type="Pfam" id="PF08009"/>
    </source>
</evidence>
<feature type="transmembrane region" description="Helical" evidence="17">
    <location>
        <begin position="235"/>
        <end position="254"/>
    </location>
</feature>
<evidence type="ECO:0000256" key="9">
    <source>
        <dbReference type="ARBA" id="ARBA00022989"/>
    </source>
</evidence>
<keyword evidence="6" id="KW-0444">Lipid biosynthesis</keyword>
<dbReference type="Pfam" id="PF01066">
    <property type="entry name" value="CDP-OH_P_transf"/>
    <property type="match status" value="1"/>
</dbReference>
<keyword evidence="20" id="KW-1185">Reference proteome</keyword>
<dbReference type="Pfam" id="PF08009">
    <property type="entry name" value="CDP-OH_P_tran_2"/>
    <property type="match status" value="1"/>
</dbReference>
<evidence type="ECO:0000256" key="16">
    <source>
        <dbReference type="SAM" id="MobiDB-lite"/>
    </source>
</evidence>
<evidence type="ECO:0000256" key="4">
    <source>
        <dbReference type="ARBA" id="ARBA00013174"/>
    </source>
</evidence>
<evidence type="ECO:0000256" key="17">
    <source>
        <dbReference type="SAM" id="Phobius"/>
    </source>
</evidence>
<evidence type="ECO:0000256" key="14">
    <source>
        <dbReference type="ARBA" id="ARBA00032361"/>
    </source>
</evidence>
<evidence type="ECO:0000256" key="15">
    <source>
        <dbReference type="RuleBase" id="RU003750"/>
    </source>
</evidence>
<dbReference type="EMBL" id="AMRL01000013">
    <property type="protein sequence ID" value="EKE75049.1"/>
    <property type="molecule type" value="Genomic_DNA"/>
</dbReference>
<reference evidence="19 20" key="1">
    <citation type="journal article" date="2012" name="J. Bacteriol.">
        <title>Genome Sequence of Oceanibaculum indicum Type Strain P24.</title>
        <authorList>
            <person name="Lai Q."/>
            <person name="Shao Z."/>
        </authorList>
    </citation>
    <scope>NUCLEOTIDE SEQUENCE [LARGE SCALE GENOMIC DNA]</scope>
    <source>
        <strain evidence="19 20">P24</strain>
    </source>
</reference>
<evidence type="ECO:0000256" key="7">
    <source>
        <dbReference type="ARBA" id="ARBA00022679"/>
    </source>
</evidence>
<keyword evidence="11 17" id="KW-0472">Membrane</keyword>
<dbReference type="InterPro" id="IPR050324">
    <property type="entry name" value="CDP-alcohol_PTase-I"/>
</dbReference>
<proteinExistence type="inferred from homology"/>
<evidence type="ECO:0000313" key="19">
    <source>
        <dbReference type="EMBL" id="EKE75049.1"/>
    </source>
</evidence>
<dbReference type="PANTHER" id="PTHR14269">
    <property type="entry name" value="CDP-DIACYLGLYCEROL--GLYCEROL-3-PHOSPHATE 3-PHOSPHATIDYLTRANSFERASE-RELATED"/>
    <property type="match status" value="1"/>
</dbReference>